<evidence type="ECO:0000313" key="4">
    <source>
        <dbReference type="EMBL" id="KAF5355048.1"/>
    </source>
</evidence>
<feature type="transmembrane region" description="Helical" evidence="2">
    <location>
        <begin position="231"/>
        <end position="255"/>
    </location>
</feature>
<keyword evidence="2" id="KW-0472">Membrane</keyword>
<feature type="region of interest" description="Disordered" evidence="1">
    <location>
        <begin position="335"/>
        <end position="354"/>
    </location>
</feature>
<feature type="signal peptide" evidence="3">
    <location>
        <begin position="1"/>
        <end position="19"/>
    </location>
</feature>
<name>A0A8H5G052_9AGAR</name>
<accession>A0A8H5G052</accession>
<keyword evidence="3" id="KW-0732">Signal</keyword>
<reference evidence="4 5" key="1">
    <citation type="journal article" date="2020" name="ISME J.">
        <title>Uncovering the hidden diversity of litter-decomposition mechanisms in mushroom-forming fungi.</title>
        <authorList>
            <person name="Floudas D."/>
            <person name="Bentzer J."/>
            <person name="Ahren D."/>
            <person name="Johansson T."/>
            <person name="Persson P."/>
            <person name="Tunlid A."/>
        </authorList>
    </citation>
    <scope>NUCLEOTIDE SEQUENCE [LARGE SCALE GENOMIC DNA]</scope>
    <source>
        <strain evidence="4 5">CBS 146.42</strain>
    </source>
</reference>
<evidence type="ECO:0000256" key="2">
    <source>
        <dbReference type="SAM" id="Phobius"/>
    </source>
</evidence>
<organism evidence="4 5">
    <name type="scientific">Leucocoprinus leucothites</name>
    <dbReference type="NCBI Taxonomy" id="201217"/>
    <lineage>
        <taxon>Eukaryota</taxon>
        <taxon>Fungi</taxon>
        <taxon>Dikarya</taxon>
        <taxon>Basidiomycota</taxon>
        <taxon>Agaricomycotina</taxon>
        <taxon>Agaricomycetes</taxon>
        <taxon>Agaricomycetidae</taxon>
        <taxon>Agaricales</taxon>
        <taxon>Agaricineae</taxon>
        <taxon>Agaricaceae</taxon>
        <taxon>Leucocoprinus</taxon>
    </lineage>
</organism>
<dbReference type="Proteomes" id="UP000559027">
    <property type="component" value="Unassembled WGS sequence"/>
</dbReference>
<sequence length="354" mass="39412">MRSHSLTLLLLSSFAAVHAGNVTTGGQCNQGNNRLQTGTYQFWSECTATNYCSDEGKCTPKGCRRDDFPFGYAQDSHIIPDKCPRGQFCPDEGTACQALLPVGSPCQMNRDDQCEAPPNFKELADTTGRGLNSNGSVCLNNVCMWANVTLQNPCVVENTAYIAYEIGGEFIDIVSRGNCATGLYCDSVQKVCLNEKALGEQCDGDKECISWNCQADGTCGRPAAEPRHFGIYVYILVALGIFGGMFGTLIGLFCFHRKQRDTEREKRMQYWKEQNAFHQNLKNMRETARLSILSLNERSARSTMYSREDTQPILQGNVQKTSGLRNYMARDDGSDYDDGVVMQPTKRMQDGNRF</sequence>
<protein>
    <submittedName>
        <fullName evidence="4">Uncharacterized protein</fullName>
    </submittedName>
</protein>
<evidence type="ECO:0000313" key="5">
    <source>
        <dbReference type="Proteomes" id="UP000559027"/>
    </source>
</evidence>
<feature type="chain" id="PRO_5034447818" evidence="3">
    <location>
        <begin position="20"/>
        <end position="354"/>
    </location>
</feature>
<evidence type="ECO:0000256" key="3">
    <source>
        <dbReference type="SAM" id="SignalP"/>
    </source>
</evidence>
<proteinExistence type="predicted"/>
<dbReference type="OrthoDB" id="195231at2759"/>
<comment type="caution">
    <text evidence="4">The sequence shown here is derived from an EMBL/GenBank/DDBJ whole genome shotgun (WGS) entry which is preliminary data.</text>
</comment>
<dbReference type="AlphaFoldDB" id="A0A8H5G052"/>
<evidence type="ECO:0000256" key="1">
    <source>
        <dbReference type="SAM" id="MobiDB-lite"/>
    </source>
</evidence>
<gene>
    <name evidence="4" type="ORF">D9756_005241</name>
</gene>
<keyword evidence="2" id="KW-1133">Transmembrane helix</keyword>
<keyword evidence="5" id="KW-1185">Reference proteome</keyword>
<keyword evidence="2" id="KW-0812">Transmembrane</keyword>
<dbReference type="EMBL" id="JAACJO010000008">
    <property type="protein sequence ID" value="KAF5355048.1"/>
    <property type="molecule type" value="Genomic_DNA"/>
</dbReference>